<evidence type="ECO:0000256" key="2">
    <source>
        <dbReference type="ARBA" id="ARBA00022553"/>
    </source>
</evidence>
<dbReference type="Gene3D" id="3.60.40.10">
    <property type="entry name" value="PPM-type phosphatase domain"/>
    <property type="match status" value="1"/>
</dbReference>
<dbReference type="Pfam" id="PF07228">
    <property type="entry name" value="SpoIIE"/>
    <property type="match status" value="1"/>
</dbReference>
<evidence type="ECO:0000313" key="17">
    <source>
        <dbReference type="EMBL" id="ROP27185.1"/>
    </source>
</evidence>
<evidence type="ECO:0000259" key="16">
    <source>
        <dbReference type="SMART" id="SM00331"/>
    </source>
</evidence>
<keyword evidence="5" id="KW-0547">Nucleotide-binding</keyword>
<dbReference type="SUPFAM" id="SSF55785">
    <property type="entry name" value="PYP-like sensor domain (PAS domain)"/>
    <property type="match status" value="1"/>
</dbReference>
<evidence type="ECO:0000256" key="8">
    <source>
        <dbReference type="ARBA" id="ARBA00022840"/>
    </source>
</evidence>
<comment type="catalytic activity">
    <reaction evidence="12">
        <text>O-phospho-L-seryl-[protein] + H2O = L-seryl-[protein] + phosphate</text>
        <dbReference type="Rhea" id="RHEA:20629"/>
        <dbReference type="Rhea" id="RHEA-COMP:9863"/>
        <dbReference type="Rhea" id="RHEA-COMP:11604"/>
        <dbReference type="ChEBI" id="CHEBI:15377"/>
        <dbReference type="ChEBI" id="CHEBI:29999"/>
        <dbReference type="ChEBI" id="CHEBI:43474"/>
        <dbReference type="ChEBI" id="CHEBI:83421"/>
        <dbReference type="EC" id="3.1.3.16"/>
    </reaction>
</comment>
<evidence type="ECO:0000256" key="3">
    <source>
        <dbReference type="ARBA" id="ARBA00022679"/>
    </source>
</evidence>
<evidence type="ECO:0000256" key="11">
    <source>
        <dbReference type="ARBA" id="ARBA00023211"/>
    </source>
</evidence>
<dbReference type="OrthoDB" id="319881at2"/>
<dbReference type="EC" id="3.1.3.16" evidence="1"/>
<gene>
    <name evidence="17" type="ORF">EDC03_2709</name>
</gene>
<keyword evidence="8" id="KW-0067">ATP-binding</keyword>
<dbReference type="InterPro" id="IPR035965">
    <property type="entry name" value="PAS-like_dom_sf"/>
</dbReference>
<dbReference type="FunFam" id="3.60.40.10:FF:000005">
    <property type="entry name" value="Serine/threonine protein phosphatase"/>
    <property type="match status" value="1"/>
</dbReference>
<proteinExistence type="predicted"/>
<dbReference type="InterPro" id="IPR001932">
    <property type="entry name" value="PPM-type_phosphatase-like_dom"/>
</dbReference>
<keyword evidence="10" id="KW-0904">Protein phosphatase</keyword>
<dbReference type="PANTHER" id="PTHR43156:SF2">
    <property type="entry name" value="STAGE II SPORULATION PROTEIN E"/>
    <property type="match status" value="1"/>
</dbReference>
<dbReference type="AlphaFoldDB" id="A0A3N1GAC3"/>
<dbReference type="EMBL" id="RJKN01000007">
    <property type="protein sequence ID" value="ROP27185.1"/>
    <property type="molecule type" value="Genomic_DNA"/>
</dbReference>
<dbReference type="SMART" id="SM00331">
    <property type="entry name" value="PP2C_SIG"/>
    <property type="match status" value="1"/>
</dbReference>
<dbReference type="InterPro" id="IPR052016">
    <property type="entry name" value="Bact_Sigma-Reg"/>
</dbReference>
<keyword evidence="9" id="KW-0460">Magnesium</keyword>
<dbReference type="GO" id="GO:0016301">
    <property type="term" value="F:kinase activity"/>
    <property type="evidence" value="ECO:0007669"/>
    <property type="project" value="UniProtKB-KW"/>
</dbReference>
<dbReference type="FunCoup" id="A0A3N1GAC3">
    <property type="interactions" value="1"/>
</dbReference>
<dbReference type="Gene3D" id="3.30.450.20">
    <property type="entry name" value="PAS domain"/>
    <property type="match status" value="1"/>
</dbReference>
<comment type="function">
    <text evidence="13">Primarily acts as an independent SigF regulator that is sensitive to the osmosensory signal, mediating the cross talk of PknD with the SigF regulon. Possesses both phosphatase and kinase activities. The kinase domain functions as a classic anti-sigma factor-like kinase to phosphorylate the anti-anti-sigma factor domain at the canonical regulatory site, and the phosphatase domain antagonizes this activity.</text>
</comment>
<dbReference type="InterPro" id="IPR036457">
    <property type="entry name" value="PPM-type-like_dom_sf"/>
</dbReference>
<name>A0A3N1GAC3_9ACTN</name>
<dbReference type="Pfam" id="PF08448">
    <property type="entry name" value="PAS_4"/>
    <property type="match status" value="1"/>
</dbReference>
<evidence type="ECO:0000256" key="6">
    <source>
        <dbReference type="ARBA" id="ARBA00022777"/>
    </source>
</evidence>
<protein>
    <recommendedName>
        <fullName evidence="1">protein-serine/threonine phosphatase</fullName>
        <ecNumber evidence="1">3.1.3.16</ecNumber>
    </recommendedName>
    <alternativeName>
        <fullName evidence="15">Protein-serine/threonine phosphatase</fullName>
    </alternativeName>
    <alternativeName>
        <fullName evidence="14">Serine/threonine-protein kinase</fullName>
    </alternativeName>
</protein>
<dbReference type="PANTHER" id="PTHR43156">
    <property type="entry name" value="STAGE II SPORULATION PROTEIN E-RELATED"/>
    <property type="match status" value="1"/>
</dbReference>
<evidence type="ECO:0000256" key="7">
    <source>
        <dbReference type="ARBA" id="ARBA00022801"/>
    </source>
</evidence>
<dbReference type="GO" id="GO:0005524">
    <property type="term" value="F:ATP binding"/>
    <property type="evidence" value="ECO:0007669"/>
    <property type="project" value="UniProtKB-KW"/>
</dbReference>
<evidence type="ECO:0000256" key="10">
    <source>
        <dbReference type="ARBA" id="ARBA00022912"/>
    </source>
</evidence>
<sequence length="574" mass="61689">MDDLPAAAGPLRDAYAAVDWAATAVGDPSGWDEALRSTLRVALGTRFPVALFWGEDLVLLYNEAYVGLIADKHPSALGRPAREVFPEAWDVVGPLFEEVRRTGSATWSEDQRLLLQRHGPAEETFFTFSYSAVRGPDGGVAGVVDIAVETTHQVVDRRRLELLTQLNLALADILDPGDLADRALPVLRSAPLDLAAVDVVDDPSWSAALPPVGEPAERAVPRDERLPAPPDDVPRAGVALQETASGAVVWVRLPASRPGIRRPLLGVLLGPTTRLDEGYRGFLGLVAASLAAALDRAHAHAVEQAAADVTRQMSEALQRSMLTELPQPDHLELHARYLPAVDTAQVGGDWYDAVILPDGATALVIGDVVGHDSRAAAAMGQVRAMTRTLAWSTPEPPSHVLARVDRAMADLHASTLATVLLARVEQSPEDEAEGLRRLRWSSAGHLPPVLLLADGTTDLLPQRSDLLLGVDPAARRGDQEVVLPPGSTVLLYTDGLVERRDQPLTATLELMRTAVARLADLPLAELVDELIRVMTGAVRRGRAADEHDDDVAVLAVRLHPEDRPRPPEAGPNRL</sequence>
<evidence type="ECO:0000256" key="13">
    <source>
        <dbReference type="ARBA" id="ARBA00056274"/>
    </source>
</evidence>
<organism evidence="17 18">
    <name type="scientific">Pseudokineococcus lusitanus</name>
    <dbReference type="NCBI Taxonomy" id="763993"/>
    <lineage>
        <taxon>Bacteria</taxon>
        <taxon>Bacillati</taxon>
        <taxon>Actinomycetota</taxon>
        <taxon>Actinomycetes</taxon>
        <taxon>Kineosporiales</taxon>
        <taxon>Kineosporiaceae</taxon>
        <taxon>Pseudokineococcus</taxon>
    </lineage>
</organism>
<evidence type="ECO:0000256" key="12">
    <source>
        <dbReference type="ARBA" id="ARBA00047761"/>
    </source>
</evidence>
<keyword evidence="11" id="KW-0464">Manganese</keyword>
<feature type="domain" description="PPM-type phosphatase" evidence="16">
    <location>
        <begin position="331"/>
        <end position="558"/>
    </location>
</feature>
<keyword evidence="6" id="KW-0418">Kinase</keyword>
<evidence type="ECO:0000313" key="18">
    <source>
        <dbReference type="Proteomes" id="UP000276232"/>
    </source>
</evidence>
<keyword evidence="2" id="KW-0597">Phosphoprotein</keyword>
<dbReference type="GO" id="GO:0046872">
    <property type="term" value="F:metal ion binding"/>
    <property type="evidence" value="ECO:0007669"/>
    <property type="project" value="UniProtKB-KW"/>
</dbReference>
<dbReference type="RefSeq" id="WP_158674311.1">
    <property type="nucleotide sequence ID" value="NZ_RJKN01000007.1"/>
</dbReference>
<keyword evidence="18" id="KW-1185">Reference proteome</keyword>
<evidence type="ECO:0000256" key="9">
    <source>
        <dbReference type="ARBA" id="ARBA00022842"/>
    </source>
</evidence>
<dbReference type="InterPro" id="IPR013656">
    <property type="entry name" value="PAS_4"/>
</dbReference>
<keyword evidence="4" id="KW-0479">Metal-binding</keyword>
<evidence type="ECO:0000256" key="15">
    <source>
        <dbReference type="ARBA" id="ARBA00081350"/>
    </source>
</evidence>
<dbReference type="SUPFAM" id="SSF81606">
    <property type="entry name" value="PP2C-like"/>
    <property type="match status" value="1"/>
</dbReference>
<dbReference type="GO" id="GO:0004722">
    <property type="term" value="F:protein serine/threonine phosphatase activity"/>
    <property type="evidence" value="ECO:0007669"/>
    <property type="project" value="UniProtKB-EC"/>
</dbReference>
<dbReference type="Proteomes" id="UP000276232">
    <property type="component" value="Unassembled WGS sequence"/>
</dbReference>
<reference evidence="17 18" key="1">
    <citation type="journal article" date="2015" name="Stand. Genomic Sci.">
        <title>Genomic Encyclopedia of Bacterial and Archaeal Type Strains, Phase III: the genomes of soil and plant-associated and newly described type strains.</title>
        <authorList>
            <person name="Whitman W.B."/>
            <person name="Woyke T."/>
            <person name="Klenk H.P."/>
            <person name="Zhou Y."/>
            <person name="Lilburn T.G."/>
            <person name="Beck B.J."/>
            <person name="De Vos P."/>
            <person name="Vandamme P."/>
            <person name="Eisen J.A."/>
            <person name="Garrity G."/>
            <person name="Hugenholtz P."/>
            <person name="Kyrpides N.C."/>
        </authorList>
    </citation>
    <scope>NUCLEOTIDE SEQUENCE [LARGE SCALE GENOMIC DNA]</scope>
    <source>
        <strain evidence="17 18">CECT 7306</strain>
    </source>
</reference>
<evidence type="ECO:0000256" key="5">
    <source>
        <dbReference type="ARBA" id="ARBA00022741"/>
    </source>
</evidence>
<keyword evidence="3" id="KW-0808">Transferase</keyword>
<accession>A0A3N1GAC3</accession>
<evidence type="ECO:0000256" key="4">
    <source>
        <dbReference type="ARBA" id="ARBA00022723"/>
    </source>
</evidence>
<keyword evidence="7" id="KW-0378">Hydrolase</keyword>
<evidence type="ECO:0000256" key="1">
    <source>
        <dbReference type="ARBA" id="ARBA00013081"/>
    </source>
</evidence>
<dbReference type="InParanoid" id="A0A3N1GAC3"/>
<evidence type="ECO:0000256" key="14">
    <source>
        <dbReference type="ARBA" id="ARBA00075117"/>
    </source>
</evidence>
<comment type="caution">
    <text evidence="17">The sequence shown here is derived from an EMBL/GenBank/DDBJ whole genome shotgun (WGS) entry which is preliminary data.</text>
</comment>